<feature type="compositionally biased region" description="Polar residues" evidence="1">
    <location>
        <begin position="228"/>
        <end position="242"/>
    </location>
</feature>
<feature type="region of interest" description="Disordered" evidence="1">
    <location>
        <begin position="23"/>
        <end position="44"/>
    </location>
</feature>
<feature type="region of interest" description="Disordered" evidence="1">
    <location>
        <begin position="279"/>
        <end position="311"/>
    </location>
</feature>
<evidence type="ECO:0000256" key="1">
    <source>
        <dbReference type="SAM" id="MobiDB-lite"/>
    </source>
</evidence>
<feature type="compositionally biased region" description="Low complexity" evidence="1">
    <location>
        <begin position="295"/>
        <end position="304"/>
    </location>
</feature>
<protein>
    <submittedName>
        <fullName evidence="2">Uncharacterized protein</fullName>
    </submittedName>
</protein>
<accession>A0A2J6R845</accession>
<organism evidence="2 3">
    <name type="scientific">Hyaloscypha variabilis (strain UAMH 11265 / GT02V1 / F)</name>
    <name type="common">Meliniomyces variabilis</name>
    <dbReference type="NCBI Taxonomy" id="1149755"/>
    <lineage>
        <taxon>Eukaryota</taxon>
        <taxon>Fungi</taxon>
        <taxon>Dikarya</taxon>
        <taxon>Ascomycota</taxon>
        <taxon>Pezizomycotina</taxon>
        <taxon>Leotiomycetes</taxon>
        <taxon>Helotiales</taxon>
        <taxon>Hyaloscyphaceae</taxon>
        <taxon>Hyaloscypha</taxon>
        <taxon>Hyaloscypha variabilis</taxon>
    </lineage>
</organism>
<feature type="compositionally biased region" description="Polar residues" evidence="1">
    <location>
        <begin position="23"/>
        <end position="32"/>
    </location>
</feature>
<feature type="region of interest" description="Disordered" evidence="1">
    <location>
        <begin position="214"/>
        <end position="263"/>
    </location>
</feature>
<evidence type="ECO:0000313" key="3">
    <source>
        <dbReference type="Proteomes" id="UP000235786"/>
    </source>
</evidence>
<dbReference type="OrthoDB" id="3527173at2759"/>
<dbReference type="AlphaFoldDB" id="A0A2J6R845"/>
<gene>
    <name evidence="2" type="ORF">L207DRAFT_638193</name>
</gene>
<dbReference type="EMBL" id="KZ613953">
    <property type="protein sequence ID" value="PMD34668.1"/>
    <property type="molecule type" value="Genomic_DNA"/>
</dbReference>
<keyword evidence="3" id="KW-1185">Reference proteome</keyword>
<proteinExistence type="predicted"/>
<reference evidence="2 3" key="1">
    <citation type="submission" date="2016-04" db="EMBL/GenBank/DDBJ databases">
        <title>A degradative enzymes factory behind the ericoid mycorrhizal symbiosis.</title>
        <authorList>
            <consortium name="DOE Joint Genome Institute"/>
            <person name="Martino E."/>
            <person name="Morin E."/>
            <person name="Grelet G."/>
            <person name="Kuo A."/>
            <person name="Kohler A."/>
            <person name="Daghino S."/>
            <person name="Barry K."/>
            <person name="Choi C."/>
            <person name="Cichocki N."/>
            <person name="Clum A."/>
            <person name="Copeland A."/>
            <person name="Hainaut M."/>
            <person name="Haridas S."/>
            <person name="Labutti K."/>
            <person name="Lindquist E."/>
            <person name="Lipzen A."/>
            <person name="Khouja H.-R."/>
            <person name="Murat C."/>
            <person name="Ohm R."/>
            <person name="Olson A."/>
            <person name="Spatafora J."/>
            <person name="Veneault-Fourrey C."/>
            <person name="Henrissat B."/>
            <person name="Grigoriev I."/>
            <person name="Martin F."/>
            <person name="Perotto S."/>
        </authorList>
    </citation>
    <scope>NUCLEOTIDE SEQUENCE [LARGE SCALE GENOMIC DNA]</scope>
    <source>
        <strain evidence="2 3">F</strain>
    </source>
</reference>
<sequence>MKIPPNTITRSQKLELTIYDSADSNMSATTSPKSRESSVSETVQLSHQLQADCASKAGNDGSQPPLTEPSLDAILSTFFFKISDRHRKLPQVFDKQGRLVKTCQHLKSTLEAARTEYTRQAAAVKQQARSLKGDPTGFNVPTSQSIIAAVIQMIIKKFQPPSQPEDSNIPSSRRLNHPVVLVDNSPGNHPGSRATDASLVHSSRSLVPVGTFSLSSKSNSSSFKTYGGRNQITKSHPKNAQNGADLDHSKRALRSGSPARVSERRQIFHTLPIVNVTSKQTSNQQLLPAARRKTSPPSNTSSSTLHGECDRSHATNTVFVDGENQRHTPAPAKSFRAESRIPTPPARIEVAAPQFVHDQQPMVTHSKLCRTCGSKSCSCTLTQRSPEGILCSNNDCFREWWGVEDLQKHCGIKLCDAQEIKRKYNCWQCPPCLSKSPVFTSVPESSCFSPAPKPTLDIPEKRIDPIPENGTWPEDADIREPLQALTGILQQYTGTSTMSRNQLSQINPQTRILDIPCIRDEILQVAGTAQKVVGVIRELLDVPEGVLIREKVAEAKLQDTTCSICIRSILSFLITNFVFHSGSPFEEGKLWSKTMTDSGLSPHQAENLVHDYRIRVMKAVETSLEDPDIPPEFRDRLLRRRQAFVETLNITMLPLVGGSSNVQSRHKKMANIASELNLKVFAYRGRFEAIRPQIQEPFDVQHHAEENPEPGFSNLDGRPILVTTMIGIRFKHVDKDWRICSPAKVKMWPVIDAVRAPTALGSVRVVPGASSSMQETRIVPKKRRIEELG</sequence>
<evidence type="ECO:0000313" key="2">
    <source>
        <dbReference type="EMBL" id="PMD34668.1"/>
    </source>
</evidence>
<dbReference type="Proteomes" id="UP000235786">
    <property type="component" value="Unassembled WGS sequence"/>
</dbReference>
<name>A0A2J6R845_HYAVF</name>